<dbReference type="EMBL" id="JADGJH010003735">
    <property type="protein sequence ID" value="KAJ3089119.1"/>
    <property type="molecule type" value="Genomic_DNA"/>
</dbReference>
<organism evidence="2 3">
    <name type="scientific">Physocladia obscura</name>
    <dbReference type="NCBI Taxonomy" id="109957"/>
    <lineage>
        <taxon>Eukaryota</taxon>
        <taxon>Fungi</taxon>
        <taxon>Fungi incertae sedis</taxon>
        <taxon>Chytridiomycota</taxon>
        <taxon>Chytridiomycota incertae sedis</taxon>
        <taxon>Chytridiomycetes</taxon>
        <taxon>Chytridiales</taxon>
        <taxon>Chytriomycetaceae</taxon>
        <taxon>Physocladia</taxon>
    </lineage>
</organism>
<protein>
    <submittedName>
        <fullName evidence="2">Uncharacterized protein</fullName>
    </submittedName>
</protein>
<keyword evidence="3" id="KW-1185">Reference proteome</keyword>
<proteinExistence type="predicted"/>
<dbReference type="AlphaFoldDB" id="A0AAD5XAW6"/>
<gene>
    <name evidence="2" type="ORF">HK100_007850</name>
</gene>
<evidence type="ECO:0000256" key="1">
    <source>
        <dbReference type="SAM" id="MobiDB-lite"/>
    </source>
</evidence>
<feature type="region of interest" description="Disordered" evidence="1">
    <location>
        <begin position="20"/>
        <end position="58"/>
    </location>
</feature>
<feature type="compositionally biased region" description="Basic and acidic residues" evidence="1">
    <location>
        <begin position="31"/>
        <end position="58"/>
    </location>
</feature>
<dbReference type="Proteomes" id="UP001211907">
    <property type="component" value="Unassembled WGS sequence"/>
</dbReference>
<evidence type="ECO:0000313" key="2">
    <source>
        <dbReference type="EMBL" id="KAJ3089119.1"/>
    </source>
</evidence>
<name>A0AAD5XAW6_9FUNG</name>
<feature type="non-terminal residue" evidence="2">
    <location>
        <position position="1"/>
    </location>
</feature>
<comment type="caution">
    <text evidence="2">The sequence shown here is derived from an EMBL/GenBank/DDBJ whole genome shotgun (WGS) entry which is preliminary data.</text>
</comment>
<accession>A0AAD5XAW6</accession>
<sequence length="96" mass="11139">ASVQKNMYYNPILELEEALFEDNPLQSRPVKSKEAKTQKPRNSNESKEAPRESEEAHQIRLLTEGFQDYDFTKIQNNFSNHGEVVLDTSIDQLIEK</sequence>
<evidence type="ECO:0000313" key="3">
    <source>
        <dbReference type="Proteomes" id="UP001211907"/>
    </source>
</evidence>
<reference evidence="2" key="1">
    <citation type="submission" date="2020-05" db="EMBL/GenBank/DDBJ databases">
        <title>Phylogenomic resolution of chytrid fungi.</title>
        <authorList>
            <person name="Stajich J.E."/>
            <person name="Amses K."/>
            <person name="Simmons R."/>
            <person name="Seto K."/>
            <person name="Myers J."/>
            <person name="Bonds A."/>
            <person name="Quandt C.A."/>
            <person name="Barry K."/>
            <person name="Liu P."/>
            <person name="Grigoriev I."/>
            <person name="Longcore J.E."/>
            <person name="James T.Y."/>
        </authorList>
    </citation>
    <scope>NUCLEOTIDE SEQUENCE</scope>
    <source>
        <strain evidence="2">JEL0513</strain>
    </source>
</reference>